<dbReference type="GO" id="GO:0005524">
    <property type="term" value="F:ATP binding"/>
    <property type="evidence" value="ECO:0007669"/>
    <property type="project" value="UniProtKB-KW"/>
</dbReference>
<gene>
    <name evidence="12" type="ORF">FYK55_16420</name>
</gene>
<dbReference type="SMART" id="SM00388">
    <property type="entry name" value="HisKA"/>
    <property type="match status" value="1"/>
</dbReference>
<name>A0A5M6D2S0_9BACT</name>
<keyword evidence="4" id="KW-0808">Transferase</keyword>
<dbReference type="CDD" id="cd00082">
    <property type="entry name" value="HisKA"/>
    <property type="match status" value="1"/>
</dbReference>
<keyword evidence="7" id="KW-0067">ATP-binding</keyword>
<evidence type="ECO:0000256" key="2">
    <source>
        <dbReference type="ARBA" id="ARBA00012438"/>
    </source>
</evidence>
<keyword evidence="3" id="KW-0597">Phosphoprotein</keyword>
<evidence type="ECO:0000313" key="13">
    <source>
        <dbReference type="Proteomes" id="UP000324479"/>
    </source>
</evidence>
<dbReference type="SUPFAM" id="SSF47384">
    <property type="entry name" value="Homodimeric domain of signal transducing histidine kinase"/>
    <property type="match status" value="1"/>
</dbReference>
<keyword evidence="10" id="KW-0812">Transmembrane</keyword>
<dbReference type="SUPFAM" id="SSF55785">
    <property type="entry name" value="PYP-like sensor domain (PAS domain)"/>
    <property type="match status" value="1"/>
</dbReference>
<feature type="domain" description="Histidine kinase" evidence="11">
    <location>
        <begin position="279"/>
        <end position="491"/>
    </location>
</feature>
<proteinExistence type="predicted"/>
<dbReference type="InterPro" id="IPR000014">
    <property type="entry name" value="PAS"/>
</dbReference>
<dbReference type="PROSITE" id="PS50109">
    <property type="entry name" value="HIS_KIN"/>
    <property type="match status" value="1"/>
</dbReference>
<dbReference type="InterPro" id="IPR035965">
    <property type="entry name" value="PAS-like_dom_sf"/>
</dbReference>
<evidence type="ECO:0000256" key="3">
    <source>
        <dbReference type="ARBA" id="ARBA00022553"/>
    </source>
</evidence>
<dbReference type="Proteomes" id="UP000324479">
    <property type="component" value="Unassembled WGS sequence"/>
</dbReference>
<keyword evidence="10" id="KW-0472">Membrane</keyword>
<dbReference type="InterPro" id="IPR004358">
    <property type="entry name" value="Sig_transdc_His_kin-like_C"/>
</dbReference>
<dbReference type="Gene3D" id="3.30.565.10">
    <property type="entry name" value="Histidine kinase-like ATPase, C-terminal domain"/>
    <property type="match status" value="1"/>
</dbReference>
<sequence>MGWSCARMASWRAISVTSAGYLPLQRPPSGVSHSRPARLSMFRIQSNDPPKSYRSAIIGLLSLSVAALAITVWVMVDFLDEQRIVQQLIRDLPPESQAAAQTLAGELRWQFRLSILVLINLVATGIAVLLLWRAYQTTQYSLRDFKAQAGDILSSMDQAVITTDLNGQITSFNVRAVELLGLQGDMLDKPLAELTDQIDLRAFRRRANQQGDTPSIEDFHLTVFGSQRCLRTYCQPLRDIDNVTIGNVIQLRDVTEQIHVENQMRRMERFMGLGSLAAGLHHEIKNPLAALSLHVQLLEEQLEDPTNRDEIQSMLHVIKTEVSRVGSVLEGFRDFASVGRLHHDAVDLKSLVQQQVALIRPRAEQLGVELKVQYGPGSQTQVVLDRVRIEQVLLNLMINALQAMPSGGTLTIQTQALESSDELRLTVSDTGGGIPESARSHIFDPYFTTKSDGTGMGLALSDKIVRQHGGTLDFETSSSGTTFEITLPRDARSSDNVLAAAQRVASAMDESDSESDQLLTEIHYPDE</sequence>
<keyword evidence="13" id="KW-1185">Reference proteome</keyword>
<dbReference type="InterPro" id="IPR003661">
    <property type="entry name" value="HisK_dim/P_dom"/>
</dbReference>
<keyword evidence="6" id="KW-0418">Kinase</keyword>
<evidence type="ECO:0000256" key="6">
    <source>
        <dbReference type="ARBA" id="ARBA00022777"/>
    </source>
</evidence>
<dbReference type="SUPFAM" id="SSF55874">
    <property type="entry name" value="ATPase domain of HSP90 chaperone/DNA topoisomerase II/histidine kinase"/>
    <property type="match status" value="1"/>
</dbReference>
<evidence type="ECO:0000256" key="5">
    <source>
        <dbReference type="ARBA" id="ARBA00022741"/>
    </source>
</evidence>
<evidence type="ECO:0000256" key="9">
    <source>
        <dbReference type="SAM" id="MobiDB-lite"/>
    </source>
</evidence>
<comment type="catalytic activity">
    <reaction evidence="1">
        <text>ATP + protein L-histidine = ADP + protein N-phospho-L-histidine.</text>
        <dbReference type="EC" id="2.7.13.3"/>
    </reaction>
</comment>
<comment type="caution">
    <text evidence="12">The sequence shown here is derived from an EMBL/GenBank/DDBJ whole genome shotgun (WGS) entry which is preliminary data.</text>
</comment>
<evidence type="ECO:0000256" key="7">
    <source>
        <dbReference type="ARBA" id="ARBA00022840"/>
    </source>
</evidence>
<dbReference type="InterPro" id="IPR036097">
    <property type="entry name" value="HisK_dim/P_sf"/>
</dbReference>
<dbReference type="PRINTS" id="PR00344">
    <property type="entry name" value="BCTRLSENSOR"/>
</dbReference>
<dbReference type="PANTHER" id="PTHR43065">
    <property type="entry name" value="SENSOR HISTIDINE KINASE"/>
    <property type="match status" value="1"/>
</dbReference>
<protein>
    <recommendedName>
        <fullName evidence="2">histidine kinase</fullName>
        <ecNumber evidence="2">2.7.13.3</ecNumber>
    </recommendedName>
</protein>
<dbReference type="InterPro" id="IPR005467">
    <property type="entry name" value="His_kinase_dom"/>
</dbReference>
<dbReference type="CDD" id="cd00130">
    <property type="entry name" value="PAS"/>
    <property type="match status" value="1"/>
</dbReference>
<dbReference type="Pfam" id="PF08448">
    <property type="entry name" value="PAS_4"/>
    <property type="match status" value="1"/>
</dbReference>
<keyword evidence="5" id="KW-0547">Nucleotide-binding</keyword>
<dbReference type="GO" id="GO:0000155">
    <property type="term" value="F:phosphorelay sensor kinase activity"/>
    <property type="evidence" value="ECO:0007669"/>
    <property type="project" value="InterPro"/>
</dbReference>
<dbReference type="EC" id="2.7.13.3" evidence="2"/>
<feature type="region of interest" description="Disordered" evidence="9">
    <location>
        <begin position="506"/>
        <end position="527"/>
    </location>
</feature>
<keyword evidence="8" id="KW-0902">Two-component regulatory system</keyword>
<evidence type="ECO:0000256" key="10">
    <source>
        <dbReference type="SAM" id="Phobius"/>
    </source>
</evidence>
<dbReference type="Pfam" id="PF00512">
    <property type="entry name" value="HisKA"/>
    <property type="match status" value="1"/>
</dbReference>
<dbReference type="SMART" id="SM00387">
    <property type="entry name" value="HATPase_c"/>
    <property type="match status" value="1"/>
</dbReference>
<evidence type="ECO:0000256" key="4">
    <source>
        <dbReference type="ARBA" id="ARBA00022679"/>
    </source>
</evidence>
<evidence type="ECO:0000256" key="1">
    <source>
        <dbReference type="ARBA" id="ARBA00000085"/>
    </source>
</evidence>
<dbReference type="InterPro" id="IPR036890">
    <property type="entry name" value="HATPase_C_sf"/>
</dbReference>
<reference evidence="12 13" key="1">
    <citation type="submission" date="2019-08" db="EMBL/GenBank/DDBJ databases">
        <authorList>
            <person name="Dhanesh K."/>
            <person name="Kumar G."/>
            <person name="Sasikala C."/>
            <person name="Venkata Ramana C."/>
        </authorList>
    </citation>
    <scope>NUCLEOTIDE SEQUENCE [LARGE SCALE GENOMIC DNA]</scope>
    <source>
        <strain evidence="12 13">JC645</strain>
    </source>
</reference>
<dbReference type="InterPro" id="IPR003594">
    <property type="entry name" value="HATPase_dom"/>
</dbReference>
<feature type="transmembrane region" description="Helical" evidence="10">
    <location>
        <begin position="56"/>
        <end position="76"/>
    </location>
</feature>
<dbReference type="EMBL" id="VWOX01000009">
    <property type="protein sequence ID" value="KAA5541794.1"/>
    <property type="molecule type" value="Genomic_DNA"/>
</dbReference>
<dbReference type="PANTHER" id="PTHR43065:SF10">
    <property type="entry name" value="PEROXIDE STRESS-ACTIVATED HISTIDINE KINASE MAK3"/>
    <property type="match status" value="1"/>
</dbReference>
<evidence type="ECO:0000256" key="8">
    <source>
        <dbReference type="ARBA" id="ARBA00023012"/>
    </source>
</evidence>
<dbReference type="AlphaFoldDB" id="A0A5M6D2S0"/>
<dbReference type="SMART" id="SM00091">
    <property type="entry name" value="PAS"/>
    <property type="match status" value="1"/>
</dbReference>
<dbReference type="InterPro" id="IPR013656">
    <property type="entry name" value="PAS_4"/>
</dbReference>
<dbReference type="Gene3D" id="1.10.287.130">
    <property type="match status" value="1"/>
</dbReference>
<dbReference type="NCBIfam" id="TIGR00229">
    <property type="entry name" value="sensory_box"/>
    <property type="match status" value="1"/>
</dbReference>
<organism evidence="12 13">
    <name type="scientific">Roseiconus nitratireducens</name>
    <dbReference type="NCBI Taxonomy" id="2605748"/>
    <lineage>
        <taxon>Bacteria</taxon>
        <taxon>Pseudomonadati</taxon>
        <taxon>Planctomycetota</taxon>
        <taxon>Planctomycetia</taxon>
        <taxon>Pirellulales</taxon>
        <taxon>Pirellulaceae</taxon>
        <taxon>Roseiconus</taxon>
    </lineage>
</organism>
<dbReference type="Gene3D" id="3.30.450.20">
    <property type="entry name" value="PAS domain"/>
    <property type="match status" value="1"/>
</dbReference>
<keyword evidence="10" id="KW-1133">Transmembrane helix</keyword>
<evidence type="ECO:0000313" key="12">
    <source>
        <dbReference type="EMBL" id="KAA5541794.1"/>
    </source>
</evidence>
<dbReference type="Pfam" id="PF02518">
    <property type="entry name" value="HATPase_c"/>
    <property type="match status" value="1"/>
</dbReference>
<evidence type="ECO:0000259" key="11">
    <source>
        <dbReference type="PROSITE" id="PS50109"/>
    </source>
</evidence>
<accession>A0A5M6D2S0</accession>
<feature type="transmembrane region" description="Helical" evidence="10">
    <location>
        <begin position="113"/>
        <end position="135"/>
    </location>
</feature>